<evidence type="ECO:0000259" key="4">
    <source>
        <dbReference type="Pfam" id="PF01464"/>
    </source>
</evidence>
<comment type="similarity">
    <text evidence="2">Belongs to the virb1 family.</text>
</comment>
<dbReference type="CDD" id="cd00254">
    <property type="entry name" value="LT-like"/>
    <property type="match status" value="1"/>
</dbReference>
<keyword evidence="3" id="KW-0732">Signal</keyword>
<dbReference type="EMBL" id="AWFH01000023">
    <property type="protein sequence ID" value="KCZ60506.1"/>
    <property type="molecule type" value="Genomic_DNA"/>
</dbReference>
<dbReference type="PANTHER" id="PTHR37423">
    <property type="entry name" value="SOLUBLE LYTIC MUREIN TRANSGLYCOSYLASE-RELATED"/>
    <property type="match status" value="1"/>
</dbReference>
<reference evidence="5 6" key="1">
    <citation type="journal article" date="2014" name="Antonie Van Leeuwenhoek">
        <title>Hyphomonas beringensis sp. nov. and Hyphomonas chukchiensis sp. nov., isolated from surface seawater of the Bering Sea and Chukchi Sea.</title>
        <authorList>
            <person name="Li C."/>
            <person name="Lai Q."/>
            <person name="Li G."/>
            <person name="Dong C."/>
            <person name="Wang J."/>
            <person name="Liao Y."/>
            <person name="Shao Z."/>
        </authorList>
    </citation>
    <scope>NUCLEOTIDE SEQUENCE [LARGE SCALE GENOMIC DNA]</scope>
    <source>
        <strain evidence="5 6">22II1-22F38</strain>
    </source>
</reference>
<dbReference type="PANTHER" id="PTHR37423:SF2">
    <property type="entry name" value="MEMBRANE-BOUND LYTIC MUREIN TRANSGLYCOSYLASE C"/>
    <property type="match status" value="1"/>
</dbReference>
<sequence length="183" mass="19792">MKVLLITLALWMSAAQAFAEPIRPWWVEGAFASADLAPLSRPSPQQTALPERLPSVLTLIQRAAVLHGVDADLLRALVAQESAYDPGAVSEDGAIGLGQLMPVVADWCGVTNRFHRVQNIDCAARHLRVLLSKYRGDERLALAAYNAGEPAVDRCRCVPSYPETQDYVARVLVLRSASSGDAS</sequence>
<name>A0A059E0Q3_9PROT</name>
<feature type="domain" description="Transglycosylase SLT" evidence="4">
    <location>
        <begin position="59"/>
        <end position="154"/>
    </location>
</feature>
<evidence type="ECO:0000313" key="6">
    <source>
        <dbReference type="Proteomes" id="UP000024547"/>
    </source>
</evidence>
<comment type="similarity">
    <text evidence="1">Belongs to the transglycosylase Slt family.</text>
</comment>
<keyword evidence="6" id="KW-1185">Reference proteome</keyword>
<feature type="signal peptide" evidence="3">
    <location>
        <begin position="1"/>
        <end position="19"/>
    </location>
</feature>
<dbReference type="Gene3D" id="1.10.530.10">
    <property type="match status" value="1"/>
</dbReference>
<dbReference type="eggNOG" id="COG0741">
    <property type="taxonomic scope" value="Bacteria"/>
</dbReference>
<protein>
    <recommendedName>
        <fullName evidence="4">Transglycosylase SLT domain-containing protein</fullName>
    </recommendedName>
</protein>
<feature type="chain" id="PRO_5001570790" description="Transglycosylase SLT domain-containing protein" evidence="3">
    <location>
        <begin position="20"/>
        <end position="183"/>
    </location>
</feature>
<dbReference type="PATRIC" id="fig|1280948.3.peg.2228"/>
<evidence type="ECO:0000313" key="5">
    <source>
        <dbReference type="EMBL" id="KCZ60506.1"/>
    </source>
</evidence>
<dbReference type="Proteomes" id="UP000024547">
    <property type="component" value="Unassembled WGS sequence"/>
</dbReference>
<dbReference type="STRING" id="1280948.HY36_05875"/>
<accession>A0A059E0Q3</accession>
<dbReference type="InterPro" id="IPR008258">
    <property type="entry name" value="Transglycosylase_SLT_dom_1"/>
</dbReference>
<dbReference type="InterPro" id="IPR023346">
    <property type="entry name" value="Lysozyme-like_dom_sf"/>
</dbReference>
<evidence type="ECO:0000256" key="3">
    <source>
        <dbReference type="SAM" id="SignalP"/>
    </source>
</evidence>
<proteinExistence type="inferred from homology"/>
<comment type="caution">
    <text evidence="5">The sequence shown here is derived from an EMBL/GenBank/DDBJ whole genome shotgun (WGS) entry which is preliminary data.</text>
</comment>
<evidence type="ECO:0000256" key="2">
    <source>
        <dbReference type="ARBA" id="ARBA00009387"/>
    </source>
</evidence>
<organism evidence="5 6">
    <name type="scientific">Hyphomonas atlantica</name>
    <dbReference type="NCBI Taxonomy" id="1280948"/>
    <lineage>
        <taxon>Bacteria</taxon>
        <taxon>Pseudomonadati</taxon>
        <taxon>Pseudomonadota</taxon>
        <taxon>Alphaproteobacteria</taxon>
        <taxon>Hyphomonadales</taxon>
        <taxon>Hyphomonadaceae</taxon>
        <taxon>Hyphomonas</taxon>
    </lineage>
</organism>
<dbReference type="SUPFAM" id="SSF53955">
    <property type="entry name" value="Lysozyme-like"/>
    <property type="match status" value="1"/>
</dbReference>
<evidence type="ECO:0000256" key="1">
    <source>
        <dbReference type="ARBA" id="ARBA00007734"/>
    </source>
</evidence>
<dbReference type="Pfam" id="PF01464">
    <property type="entry name" value="SLT"/>
    <property type="match status" value="1"/>
</dbReference>
<gene>
    <name evidence="5" type="ORF">HY36_05875</name>
</gene>
<dbReference type="AlphaFoldDB" id="A0A059E0Q3"/>